<evidence type="ECO:0000256" key="1">
    <source>
        <dbReference type="SAM" id="MobiDB-lite"/>
    </source>
</evidence>
<dbReference type="InterPro" id="IPR000433">
    <property type="entry name" value="Znf_ZZ"/>
</dbReference>
<dbReference type="GO" id="GO:0050804">
    <property type="term" value="P:modulation of chemical synaptic transmission"/>
    <property type="evidence" value="ECO:0007669"/>
    <property type="project" value="UniProtKB-ARBA"/>
</dbReference>
<dbReference type="GO" id="GO:0008270">
    <property type="term" value="F:zinc ion binding"/>
    <property type="evidence" value="ECO:0007669"/>
    <property type="project" value="InterPro"/>
</dbReference>
<reference evidence="2" key="1">
    <citation type="submission" date="2022-08" db="UniProtKB">
        <authorList>
            <consortium name="EnsemblMetazoa"/>
        </authorList>
    </citation>
    <scope>IDENTIFICATION</scope>
    <source>
        <strain evidence="2">Israel</strain>
    </source>
</reference>
<feature type="region of interest" description="Disordered" evidence="1">
    <location>
        <begin position="338"/>
        <end position="367"/>
    </location>
</feature>
<proteinExistence type="predicted"/>
<dbReference type="Gene3D" id="3.30.60.90">
    <property type="match status" value="1"/>
</dbReference>
<dbReference type="PANTHER" id="PTHR12268">
    <property type="entry name" value="E3 UBIQUITIN-PROTEIN LIGASE KCMF1"/>
    <property type="match status" value="1"/>
</dbReference>
<dbReference type="InterPro" id="IPR015153">
    <property type="entry name" value="EF-hand_dom_typ1"/>
</dbReference>
<dbReference type="GO" id="GO:0016010">
    <property type="term" value="C:dystrophin-associated glycoprotein complex"/>
    <property type="evidence" value="ECO:0007669"/>
    <property type="project" value="UniProtKB-ARBA"/>
</dbReference>
<evidence type="ECO:0000313" key="3">
    <source>
        <dbReference type="Proteomes" id="UP000092462"/>
    </source>
</evidence>
<dbReference type="VEuPathDB" id="VectorBase:PPAPM1_008324"/>
<dbReference type="SUPFAM" id="SSF47473">
    <property type="entry name" value="EF-hand"/>
    <property type="match status" value="1"/>
</dbReference>
<name>A0A1B0D243_PHLPP</name>
<dbReference type="EMBL" id="AJVK01002707">
    <property type="status" value="NOT_ANNOTATED_CDS"/>
    <property type="molecule type" value="Genomic_DNA"/>
</dbReference>
<dbReference type="Pfam" id="PF09068">
    <property type="entry name" value="EF-hand_2"/>
    <property type="match status" value="1"/>
</dbReference>
<organism evidence="2 3">
    <name type="scientific">Phlebotomus papatasi</name>
    <name type="common">Sandfly</name>
    <dbReference type="NCBI Taxonomy" id="29031"/>
    <lineage>
        <taxon>Eukaryota</taxon>
        <taxon>Metazoa</taxon>
        <taxon>Ecdysozoa</taxon>
        <taxon>Arthropoda</taxon>
        <taxon>Hexapoda</taxon>
        <taxon>Insecta</taxon>
        <taxon>Pterygota</taxon>
        <taxon>Neoptera</taxon>
        <taxon>Endopterygota</taxon>
        <taxon>Diptera</taxon>
        <taxon>Nematocera</taxon>
        <taxon>Psychodoidea</taxon>
        <taxon>Psychodidae</taxon>
        <taxon>Phlebotomus</taxon>
        <taxon>Phlebotomus</taxon>
    </lineage>
</organism>
<dbReference type="GO" id="GO:0046716">
    <property type="term" value="P:muscle cell cellular homeostasis"/>
    <property type="evidence" value="ECO:0007669"/>
    <property type="project" value="UniProtKB-ARBA"/>
</dbReference>
<dbReference type="Gene3D" id="1.10.238.10">
    <property type="entry name" value="EF-hand"/>
    <property type="match status" value="1"/>
</dbReference>
<protein>
    <submittedName>
        <fullName evidence="2">Uncharacterized protein</fullName>
    </submittedName>
</protein>
<dbReference type="PROSITE" id="PS50135">
    <property type="entry name" value="ZF_ZZ_2"/>
    <property type="match status" value="1"/>
</dbReference>
<dbReference type="VEuPathDB" id="VectorBase:PPAI001416"/>
<dbReference type="SUPFAM" id="SSF57850">
    <property type="entry name" value="RING/U-box"/>
    <property type="match status" value="1"/>
</dbReference>
<dbReference type="EMBL" id="AJVK01002706">
    <property type="status" value="NOT_ANNOTATED_CDS"/>
    <property type="molecule type" value="Genomic_DNA"/>
</dbReference>
<accession>A0A1B0D243</accession>
<sequence length="588" mass="68853">MFERKETENGYIIYVNTRNNQQVLQVDPKLQDVLNFLNGSYITRHYKYRCAARLSAIRKRLFTSKIPFHVVLSILERHQLGQIVDDAPVIKPGQLTSVLHDIFYANDKLKCFAEEKGFDVEEATGLLANFLWNIFDPNRCRSLSGLELREALLLLCDTNSFEDFIKHHFILSSDHNRCVPHHKFKSLLMVLTRILNYIDREICCDDKTISAIVQESFSAAECPGIAGLNEYQFYKIWTTDDIQFHHYVDLLATMRRIEAFNNFVHPYKCSSCLSQEITGLRFKCHRCVRFQLCLECFLKDFQNKRHQPVHKMSEAEAEEKMSKRFGILMLKMCHLFDGPSQSDHETSSREISKPLEQSTRRSSQHFSQNFTIRSKSGTFRLRKPQFTANDQLFGIIQLLTSENSLFQSKLSEIQTTCDPKSDFYTYLESHKNIITEQIDQLRNIWKQSLINQRPHYSSTPHRPALMDVNWRKVEVEEDMQPMQPMERTIRGVDINRTYFDANRSDYSVKDVSSWIQNRKSLHQEGVDVLDMSVLETQMVNFRELLSKVKEIVEDSYSDNIQLSKATHQLEYVLDRIIGEAEEQKKHNP</sequence>
<dbReference type="GO" id="GO:0045202">
    <property type="term" value="C:synapse"/>
    <property type="evidence" value="ECO:0007669"/>
    <property type="project" value="GOC"/>
</dbReference>
<keyword evidence="3" id="KW-1185">Reference proteome</keyword>
<dbReference type="CDD" id="cd02345">
    <property type="entry name" value="ZZ_dah"/>
    <property type="match status" value="1"/>
</dbReference>
<feature type="compositionally biased region" description="Polar residues" evidence="1">
    <location>
        <begin position="355"/>
        <end position="367"/>
    </location>
</feature>
<dbReference type="PANTHER" id="PTHR12268:SF21">
    <property type="entry name" value="DISCONTINUOUS ACTIN HEXAGON"/>
    <property type="match status" value="1"/>
</dbReference>
<dbReference type="InterPro" id="IPR050774">
    <property type="entry name" value="KCMF1/Dystrophin"/>
</dbReference>
<dbReference type="SMART" id="SM00291">
    <property type="entry name" value="ZnF_ZZ"/>
    <property type="match status" value="1"/>
</dbReference>
<dbReference type="EnsemblMetazoa" id="PPAI001416-RA">
    <property type="protein sequence ID" value="PPAI001416-PA"/>
    <property type="gene ID" value="PPAI001416"/>
</dbReference>
<dbReference type="InterPro" id="IPR043145">
    <property type="entry name" value="Znf_ZZ_sf"/>
</dbReference>
<feature type="compositionally biased region" description="Basic and acidic residues" evidence="1">
    <location>
        <begin position="342"/>
        <end position="353"/>
    </location>
</feature>
<dbReference type="Pfam" id="PF00569">
    <property type="entry name" value="ZZ"/>
    <property type="match status" value="1"/>
</dbReference>
<dbReference type="InterPro" id="IPR011992">
    <property type="entry name" value="EF-hand-dom_pair"/>
</dbReference>
<dbReference type="AlphaFoldDB" id="A0A1B0D243"/>
<dbReference type="Proteomes" id="UP000092462">
    <property type="component" value="Unassembled WGS sequence"/>
</dbReference>
<evidence type="ECO:0000313" key="2">
    <source>
        <dbReference type="EnsemblMetazoa" id="PPAI001416-PA"/>
    </source>
</evidence>
<dbReference type="GO" id="GO:0099536">
    <property type="term" value="P:synaptic signaling"/>
    <property type="evidence" value="ECO:0007669"/>
    <property type="project" value="TreeGrafter"/>
</dbReference>
<dbReference type="EMBL" id="AJVK01002708">
    <property type="status" value="NOT_ANNOTATED_CDS"/>
    <property type="molecule type" value="Genomic_DNA"/>
</dbReference>